<dbReference type="EMBL" id="JAVYJV010000021">
    <property type="protein sequence ID" value="KAK4342281.1"/>
    <property type="molecule type" value="Genomic_DNA"/>
</dbReference>
<dbReference type="Pfam" id="PF00227">
    <property type="entry name" value="Proteasome"/>
    <property type="match status" value="1"/>
</dbReference>
<dbReference type="InterPro" id="IPR050115">
    <property type="entry name" value="Proteasome_alpha"/>
</dbReference>
<evidence type="ECO:0000313" key="3">
    <source>
        <dbReference type="EMBL" id="KAK4342281.1"/>
    </source>
</evidence>
<dbReference type="InterPro" id="IPR001353">
    <property type="entry name" value="Proteasome_sua/b"/>
</dbReference>
<evidence type="ECO:0000313" key="4">
    <source>
        <dbReference type="Proteomes" id="UP001291623"/>
    </source>
</evidence>
<dbReference type="PANTHER" id="PTHR11599">
    <property type="entry name" value="PROTEASOME SUBUNIT ALPHA/BETA"/>
    <property type="match status" value="1"/>
</dbReference>
<feature type="region of interest" description="Disordered" evidence="2">
    <location>
        <begin position="1"/>
        <end position="30"/>
    </location>
</feature>
<sequence length="97" mass="10338">MSDDNSPSPSSSPNNKQLALPPPPTLTSAPVSAQTPVFLSREDCCGVRSFGVSLLVVGFDDKGPQLYQVDPSGSYFSWKASAMGKNVSNAKTFLEKR</sequence>
<evidence type="ECO:0000256" key="1">
    <source>
        <dbReference type="ARBA" id="ARBA00022942"/>
    </source>
</evidence>
<comment type="caution">
    <text evidence="3">The sequence shown here is derived from an EMBL/GenBank/DDBJ whole genome shotgun (WGS) entry which is preliminary data.</text>
</comment>
<keyword evidence="1" id="KW-0647">Proteasome</keyword>
<protein>
    <submittedName>
        <fullName evidence="3">Uncharacterized protein</fullName>
    </submittedName>
</protein>
<evidence type="ECO:0000256" key="2">
    <source>
        <dbReference type="SAM" id="MobiDB-lite"/>
    </source>
</evidence>
<reference evidence="3" key="1">
    <citation type="submission" date="2023-12" db="EMBL/GenBank/DDBJ databases">
        <title>Genome assembly of Anisodus tanguticus.</title>
        <authorList>
            <person name="Wang Y.-J."/>
        </authorList>
    </citation>
    <scope>NUCLEOTIDE SEQUENCE</scope>
    <source>
        <strain evidence="3">KB-2021</strain>
        <tissue evidence="3">Leaf</tissue>
    </source>
</reference>
<dbReference type="SUPFAM" id="SSF56235">
    <property type="entry name" value="N-terminal nucleophile aminohydrolases (Ntn hydrolases)"/>
    <property type="match status" value="1"/>
</dbReference>
<dbReference type="Proteomes" id="UP001291623">
    <property type="component" value="Unassembled WGS sequence"/>
</dbReference>
<dbReference type="GO" id="GO:0051603">
    <property type="term" value="P:proteolysis involved in protein catabolic process"/>
    <property type="evidence" value="ECO:0007669"/>
    <property type="project" value="InterPro"/>
</dbReference>
<organism evidence="3 4">
    <name type="scientific">Anisodus tanguticus</name>
    <dbReference type="NCBI Taxonomy" id="243964"/>
    <lineage>
        <taxon>Eukaryota</taxon>
        <taxon>Viridiplantae</taxon>
        <taxon>Streptophyta</taxon>
        <taxon>Embryophyta</taxon>
        <taxon>Tracheophyta</taxon>
        <taxon>Spermatophyta</taxon>
        <taxon>Magnoliopsida</taxon>
        <taxon>eudicotyledons</taxon>
        <taxon>Gunneridae</taxon>
        <taxon>Pentapetalae</taxon>
        <taxon>asterids</taxon>
        <taxon>lamiids</taxon>
        <taxon>Solanales</taxon>
        <taxon>Solanaceae</taxon>
        <taxon>Solanoideae</taxon>
        <taxon>Hyoscyameae</taxon>
        <taxon>Anisodus</taxon>
    </lineage>
</organism>
<accession>A0AAE1UWP2</accession>
<dbReference type="InterPro" id="IPR029055">
    <property type="entry name" value="Ntn_hydrolases_N"/>
</dbReference>
<dbReference type="GO" id="GO:0005839">
    <property type="term" value="C:proteasome core complex"/>
    <property type="evidence" value="ECO:0007669"/>
    <property type="project" value="InterPro"/>
</dbReference>
<gene>
    <name evidence="3" type="ORF">RND71_038097</name>
</gene>
<feature type="compositionally biased region" description="Low complexity" evidence="2">
    <location>
        <begin position="1"/>
        <end position="19"/>
    </location>
</feature>
<name>A0AAE1UWP2_9SOLA</name>
<proteinExistence type="predicted"/>
<dbReference type="AlphaFoldDB" id="A0AAE1UWP2"/>
<dbReference type="Gene3D" id="3.60.20.10">
    <property type="entry name" value="Glutamine Phosphoribosylpyrophosphate, subunit 1, domain 1"/>
    <property type="match status" value="1"/>
</dbReference>
<keyword evidence="4" id="KW-1185">Reference proteome</keyword>